<feature type="transmembrane region" description="Helical" evidence="2">
    <location>
        <begin position="29"/>
        <end position="50"/>
    </location>
</feature>
<organism evidence="3 4">
    <name type="scientific">Helicobacter fennelliae</name>
    <dbReference type="NCBI Taxonomy" id="215"/>
    <lineage>
        <taxon>Bacteria</taxon>
        <taxon>Pseudomonadati</taxon>
        <taxon>Campylobacterota</taxon>
        <taxon>Epsilonproteobacteria</taxon>
        <taxon>Campylobacterales</taxon>
        <taxon>Helicobacteraceae</taxon>
        <taxon>Helicobacter</taxon>
    </lineage>
</organism>
<keyword evidence="2" id="KW-1133">Transmembrane helix</keyword>
<dbReference type="EMBL" id="UAWL01000006">
    <property type="protein sequence ID" value="SQB98294.1"/>
    <property type="molecule type" value="Genomic_DNA"/>
</dbReference>
<accession>A0A2X3BET8</accession>
<keyword evidence="2" id="KW-0812">Transmembrane</keyword>
<keyword evidence="1" id="KW-0175">Coiled coil</keyword>
<proteinExistence type="predicted"/>
<evidence type="ECO:0000313" key="3">
    <source>
        <dbReference type="EMBL" id="SQB98294.1"/>
    </source>
</evidence>
<evidence type="ECO:0008006" key="5">
    <source>
        <dbReference type="Google" id="ProtNLM"/>
    </source>
</evidence>
<gene>
    <name evidence="3" type="ORF">NCTC13102_00751</name>
</gene>
<evidence type="ECO:0000313" key="4">
    <source>
        <dbReference type="Proteomes" id="UP000250166"/>
    </source>
</evidence>
<evidence type="ECO:0000256" key="1">
    <source>
        <dbReference type="SAM" id="Coils"/>
    </source>
</evidence>
<dbReference type="RefSeq" id="WP_023946956.1">
    <property type="nucleotide sequence ID" value="NZ_JAERIV010000018.1"/>
</dbReference>
<protein>
    <recommendedName>
        <fullName evidence="5">Septum formation initiator</fullName>
    </recommendedName>
</protein>
<name>A0A2X3BET8_9HELI</name>
<keyword evidence="2" id="KW-0472">Membrane</keyword>
<evidence type="ECO:0000256" key="2">
    <source>
        <dbReference type="SAM" id="Phobius"/>
    </source>
</evidence>
<feature type="coiled-coil region" evidence="1">
    <location>
        <begin position="61"/>
        <end position="100"/>
    </location>
</feature>
<sequence length="103" mass="11910">MNDVRIEYDEKNGLSIGEESTQRGLSISALIYAFVFLLAGLFICVPKIYLSSTIYYLSRDINKLQTQSDLLKEENKRLSNEREILRYNYLKQNLKALESQVAP</sequence>
<reference evidence="3 4" key="1">
    <citation type="submission" date="2018-06" db="EMBL/GenBank/DDBJ databases">
        <authorList>
            <consortium name="Pathogen Informatics"/>
            <person name="Doyle S."/>
        </authorList>
    </citation>
    <scope>NUCLEOTIDE SEQUENCE [LARGE SCALE GENOMIC DNA]</scope>
    <source>
        <strain evidence="3 4">NCTC13102</strain>
    </source>
</reference>
<dbReference type="Proteomes" id="UP000250166">
    <property type="component" value="Unassembled WGS sequence"/>
</dbReference>
<dbReference type="AlphaFoldDB" id="A0A2X3BET8"/>